<protein>
    <submittedName>
        <fullName evidence="3">TIGR02452 family protein</fullName>
    </submittedName>
</protein>
<keyword evidence="4" id="KW-1185">Reference proteome</keyword>
<dbReference type="NCBIfam" id="TIGR02452">
    <property type="entry name" value="TIGR02452 family protein"/>
    <property type="match status" value="1"/>
</dbReference>
<dbReference type="InterPro" id="IPR019261">
    <property type="entry name" value="PARG_cat_microbial"/>
</dbReference>
<evidence type="ECO:0000259" key="2">
    <source>
        <dbReference type="Pfam" id="PF10021"/>
    </source>
</evidence>
<feature type="compositionally biased region" description="Basic and acidic residues" evidence="1">
    <location>
        <begin position="105"/>
        <end position="123"/>
    </location>
</feature>
<evidence type="ECO:0000313" key="4">
    <source>
        <dbReference type="Proteomes" id="UP000800303"/>
    </source>
</evidence>
<dbReference type="Gene3D" id="3.40.220.10">
    <property type="entry name" value="Leucine Aminopeptidase, subunit E, domain 1"/>
    <property type="match status" value="1"/>
</dbReference>
<evidence type="ECO:0000313" key="3">
    <source>
        <dbReference type="EMBL" id="NGZ76402.1"/>
    </source>
</evidence>
<dbReference type="InterPro" id="IPR012664">
    <property type="entry name" value="CHP02452"/>
</dbReference>
<accession>A0ABX0F620</accession>
<dbReference type="InterPro" id="IPR043472">
    <property type="entry name" value="Macro_dom-like"/>
</dbReference>
<dbReference type="PANTHER" id="PTHR35596:SF1">
    <property type="entry name" value="MICROBIAL-TYPE PARG CATALYTIC DOMAIN-CONTAINING PROTEIN"/>
    <property type="match status" value="1"/>
</dbReference>
<gene>
    <name evidence="3" type="ORF">GYN08_13815</name>
</gene>
<dbReference type="Proteomes" id="UP000800303">
    <property type="component" value="Unassembled WGS sequence"/>
</dbReference>
<comment type="caution">
    <text evidence="3">The sequence shown here is derived from an EMBL/GenBank/DDBJ whole genome shotgun (WGS) entry which is preliminary data.</text>
</comment>
<organism evidence="3 4">
    <name type="scientific">Saccharibacillus alkalitolerans</name>
    <dbReference type="NCBI Taxonomy" id="2705290"/>
    <lineage>
        <taxon>Bacteria</taxon>
        <taxon>Bacillati</taxon>
        <taxon>Bacillota</taxon>
        <taxon>Bacilli</taxon>
        <taxon>Bacillales</taxon>
        <taxon>Paenibacillaceae</taxon>
        <taxon>Saccharibacillus</taxon>
    </lineage>
</organism>
<dbReference type="Pfam" id="PF10021">
    <property type="entry name" value="PARG_cat_microb"/>
    <property type="match status" value="1"/>
</dbReference>
<dbReference type="PANTHER" id="PTHR35596">
    <property type="entry name" value="DUF2263 DOMAIN-CONTAINING PROTEIN"/>
    <property type="match status" value="1"/>
</dbReference>
<proteinExistence type="predicted"/>
<reference evidence="3 4" key="1">
    <citation type="submission" date="2020-01" db="EMBL/GenBank/DDBJ databases">
        <title>Polyphasic characterisation and genomic insights into a novel alkali tolerant bacterium VR-M41.</title>
        <authorList>
            <person name="Vemuluri V.R."/>
        </authorList>
    </citation>
    <scope>NUCLEOTIDE SEQUENCE [LARGE SCALE GENOMIC DNA]</scope>
    <source>
        <strain evidence="3 4">VR-M41</strain>
    </source>
</reference>
<feature type="region of interest" description="Disordered" evidence="1">
    <location>
        <begin position="75"/>
        <end position="137"/>
    </location>
</feature>
<evidence type="ECO:0000256" key="1">
    <source>
        <dbReference type="SAM" id="MobiDB-lite"/>
    </source>
</evidence>
<dbReference type="RefSeq" id="WP_166275156.1">
    <property type="nucleotide sequence ID" value="NZ_JAAFGS010000004.1"/>
</dbReference>
<feature type="compositionally biased region" description="Low complexity" evidence="1">
    <location>
        <begin position="94"/>
        <end position="104"/>
    </location>
</feature>
<feature type="domain" description="Microbial-type PARG catalytic" evidence="2">
    <location>
        <begin position="24"/>
        <end position="230"/>
    </location>
</feature>
<name>A0ABX0F620_9BACL</name>
<dbReference type="EMBL" id="JAAFGS010000004">
    <property type="protein sequence ID" value="NGZ76402.1"/>
    <property type="molecule type" value="Genomic_DNA"/>
</dbReference>
<sequence>MNERENGRVGDGREAARDRMRRIAAETVEIARGGAYVCRGEKIVIEEAQRRSEEDSILITPERGAKIVREFGRAEPDVSSALREEAEPESDNGAAASGEAALTAKRAEPREGAGEAADGEAKRAASAGPLSAGRPRTDYRVVNESAVKTVRDLASSGTGRIGLLNFASAKNPGGGFLNGANAQEENLAIASGLYPTQLKHPGYYDANRASGTMMYTHHAIYSPDVVFFRDERFELTAPPVRASVLTLPAVNYGQVLLKGEDAELAKAVMLERMRLALAVFAERGDRELVLGAYGCGVFRNDPADVAGWWRRLLDGEGWAAHFDRVVFAVLDRSKDGRTIRPFERIWGRAL</sequence>
<dbReference type="PIRSF" id="PIRSF014899">
    <property type="entry name" value="UCP014899"/>
    <property type="match status" value="1"/>
</dbReference>